<dbReference type="InterPro" id="IPR013568">
    <property type="entry name" value="SEFIR_dom"/>
</dbReference>
<reference evidence="12" key="1">
    <citation type="submission" date="2020-10" db="EMBL/GenBank/DDBJ databases">
        <title>Chromosome-scale genome assembly of the Allis shad, Alosa alosa.</title>
        <authorList>
            <person name="Margot Z."/>
            <person name="Christophe K."/>
            <person name="Cabau C."/>
            <person name="Louis A."/>
            <person name="Berthelot C."/>
            <person name="Parey E."/>
            <person name="Roest Crollius H."/>
            <person name="Montfort J."/>
            <person name="Robinson-Rechavi M."/>
            <person name="Bucao C."/>
            <person name="Bouchez O."/>
            <person name="Gislard M."/>
            <person name="Lluch J."/>
            <person name="Milhes M."/>
            <person name="Lampietro C."/>
            <person name="Lopez Roques C."/>
            <person name="Donnadieu C."/>
            <person name="Braasch I."/>
            <person name="Desvignes T."/>
            <person name="Postlethwait J."/>
            <person name="Bobe J."/>
            <person name="Guiguen Y."/>
        </authorList>
    </citation>
    <scope>NUCLEOTIDE SEQUENCE</scope>
    <source>
        <strain evidence="12">M-15738</strain>
        <tissue evidence="12">Blood</tissue>
    </source>
</reference>
<evidence type="ECO:0000256" key="10">
    <source>
        <dbReference type="SAM" id="SignalP"/>
    </source>
</evidence>
<evidence type="ECO:0000256" key="2">
    <source>
        <dbReference type="ARBA" id="ARBA00022475"/>
    </source>
</evidence>
<gene>
    <name evidence="12" type="ORF">AALO_G00159540</name>
</gene>
<dbReference type="Pfam" id="PF04227">
    <property type="entry name" value="Indigoidine_A"/>
    <property type="match status" value="1"/>
</dbReference>
<dbReference type="GO" id="GO:0005886">
    <property type="term" value="C:plasma membrane"/>
    <property type="evidence" value="ECO:0007669"/>
    <property type="project" value="UniProtKB-SubCell"/>
</dbReference>
<protein>
    <recommendedName>
        <fullName evidence="11">SEFIR domain-containing protein</fullName>
    </recommendedName>
</protein>
<dbReference type="PROSITE" id="PS51534">
    <property type="entry name" value="SEFIR"/>
    <property type="match status" value="1"/>
</dbReference>
<dbReference type="Gene3D" id="3.40.50.11530">
    <property type="match status" value="1"/>
</dbReference>
<dbReference type="Pfam" id="PF00294">
    <property type="entry name" value="PfkB"/>
    <property type="match status" value="1"/>
</dbReference>
<dbReference type="EMBL" id="JADWDJ010000011">
    <property type="protein sequence ID" value="KAG5274134.1"/>
    <property type="molecule type" value="Genomic_DNA"/>
</dbReference>
<dbReference type="InterPro" id="IPR032356">
    <property type="entry name" value="IL17R_A/B_N"/>
</dbReference>
<keyword evidence="5" id="KW-0418">Kinase</keyword>
<dbReference type="SUPFAM" id="SSF110581">
    <property type="entry name" value="Indigoidine synthase A-like"/>
    <property type="match status" value="1"/>
</dbReference>
<evidence type="ECO:0000256" key="4">
    <source>
        <dbReference type="ARBA" id="ARBA00022723"/>
    </source>
</evidence>
<dbReference type="Pfam" id="PF08357">
    <property type="entry name" value="SEFIR"/>
    <property type="match status" value="1"/>
</dbReference>
<feature type="chain" id="PRO_5043719809" description="SEFIR domain-containing protein" evidence="10">
    <location>
        <begin position="18"/>
        <end position="1312"/>
    </location>
</feature>
<feature type="signal peptide" evidence="10">
    <location>
        <begin position="1"/>
        <end position="17"/>
    </location>
</feature>
<dbReference type="InterPro" id="IPR011611">
    <property type="entry name" value="PfkB_dom"/>
</dbReference>
<evidence type="ECO:0000256" key="1">
    <source>
        <dbReference type="ARBA" id="ARBA00004251"/>
    </source>
</evidence>
<dbReference type="GO" id="GO:0005737">
    <property type="term" value="C:cytoplasm"/>
    <property type="evidence" value="ECO:0007669"/>
    <property type="project" value="TreeGrafter"/>
</dbReference>
<evidence type="ECO:0000256" key="9">
    <source>
        <dbReference type="ARBA" id="ARBA00023295"/>
    </source>
</evidence>
<comment type="subcellular location">
    <subcellularLocation>
        <location evidence="1">Cell membrane</location>
        <topology evidence="1">Single-pass type I membrane protein</topology>
    </subcellularLocation>
</comment>
<organism evidence="12 13">
    <name type="scientific">Alosa alosa</name>
    <name type="common">allis shad</name>
    <dbReference type="NCBI Taxonomy" id="278164"/>
    <lineage>
        <taxon>Eukaryota</taxon>
        <taxon>Metazoa</taxon>
        <taxon>Chordata</taxon>
        <taxon>Craniata</taxon>
        <taxon>Vertebrata</taxon>
        <taxon>Euteleostomi</taxon>
        <taxon>Actinopterygii</taxon>
        <taxon>Neopterygii</taxon>
        <taxon>Teleostei</taxon>
        <taxon>Clupei</taxon>
        <taxon>Clupeiformes</taxon>
        <taxon>Clupeoidei</taxon>
        <taxon>Clupeidae</taxon>
        <taxon>Alosa</taxon>
    </lineage>
</organism>
<dbReference type="Pfam" id="PF16556">
    <property type="entry name" value="IL17R_fnIII_D1"/>
    <property type="match status" value="1"/>
</dbReference>
<evidence type="ECO:0000313" key="12">
    <source>
        <dbReference type="EMBL" id="KAG5274134.1"/>
    </source>
</evidence>
<dbReference type="PANTHER" id="PTHR42909">
    <property type="entry name" value="ZGC:136858"/>
    <property type="match status" value="1"/>
</dbReference>
<dbReference type="GO" id="GO:0006753">
    <property type="term" value="P:nucleoside phosphate metabolic process"/>
    <property type="evidence" value="ECO:0007669"/>
    <property type="project" value="UniProtKB-ARBA"/>
</dbReference>
<evidence type="ECO:0000313" key="13">
    <source>
        <dbReference type="Proteomes" id="UP000823561"/>
    </source>
</evidence>
<keyword evidence="3" id="KW-0808">Transferase</keyword>
<dbReference type="Proteomes" id="UP000823561">
    <property type="component" value="Chromosome 11"/>
</dbReference>
<keyword evidence="13" id="KW-1185">Reference proteome</keyword>
<keyword evidence="2" id="KW-0472">Membrane</keyword>
<evidence type="ECO:0000256" key="5">
    <source>
        <dbReference type="ARBA" id="ARBA00022777"/>
    </source>
</evidence>
<dbReference type="GO" id="GO:0004730">
    <property type="term" value="F:pseudouridylate synthase activity"/>
    <property type="evidence" value="ECO:0007669"/>
    <property type="project" value="InterPro"/>
</dbReference>
<evidence type="ECO:0000256" key="7">
    <source>
        <dbReference type="ARBA" id="ARBA00023211"/>
    </source>
</evidence>
<dbReference type="PROSITE" id="PS00583">
    <property type="entry name" value="PFKB_KINASES_1"/>
    <property type="match status" value="1"/>
</dbReference>
<dbReference type="SUPFAM" id="SSF53613">
    <property type="entry name" value="Ribokinase-like"/>
    <property type="match status" value="1"/>
</dbReference>
<keyword evidence="4" id="KW-0479">Metal-binding</keyword>
<dbReference type="FunFam" id="3.40.50.11530:FF:000002">
    <property type="entry name" value="Interleukin 17 receptor A"/>
    <property type="match status" value="1"/>
</dbReference>
<dbReference type="CDD" id="cd01941">
    <property type="entry name" value="YeiC_kinase_like"/>
    <property type="match status" value="1"/>
</dbReference>
<dbReference type="PROSITE" id="PS00584">
    <property type="entry name" value="PFKB_KINASES_2"/>
    <property type="match status" value="1"/>
</dbReference>
<dbReference type="InterPro" id="IPR007342">
    <property type="entry name" value="PsuG"/>
</dbReference>
<dbReference type="HAMAP" id="MF_01876">
    <property type="entry name" value="PsiMP_glycosidase"/>
    <property type="match status" value="1"/>
</dbReference>
<keyword evidence="6" id="KW-0378">Hydrolase</keyword>
<keyword evidence="9" id="KW-0326">Glycosidase</keyword>
<proteinExistence type="inferred from homology"/>
<dbReference type="Gene3D" id="3.40.1190.20">
    <property type="match status" value="1"/>
</dbReference>
<dbReference type="InterPro" id="IPR029056">
    <property type="entry name" value="Ribokinase-like"/>
</dbReference>
<dbReference type="InterPro" id="IPR002173">
    <property type="entry name" value="Carboh/pur_kinase_PfkB_CS"/>
</dbReference>
<dbReference type="PANTHER" id="PTHR42909:SF1">
    <property type="entry name" value="CARBOHYDRATE KINASE PFKB DOMAIN-CONTAINING PROTEIN"/>
    <property type="match status" value="1"/>
</dbReference>
<dbReference type="Gene3D" id="2.60.40.2150">
    <property type="entry name" value="Interleukin-17 receptor A/B, fibronectin-III-like domain 2"/>
    <property type="match status" value="1"/>
</dbReference>
<dbReference type="GO" id="GO:0016301">
    <property type="term" value="F:kinase activity"/>
    <property type="evidence" value="ECO:0007669"/>
    <property type="project" value="UniProtKB-KW"/>
</dbReference>
<dbReference type="InterPro" id="IPR038683">
    <property type="entry name" value="IL17RA/B_FnIII-like_1_sf"/>
</dbReference>
<comment type="caution">
    <text evidence="12">The sequence shown here is derived from an EMBL/GenBank/DDBJ whole genome shotgun (WGS) entry which is preliminary data.</text>
</comment>
<keyword evidence="10" id="KW-0732">Signal</keyword>
<keyword evidence="2" id="KW-1003">Cell membrane</keyword>
<evidence type="ECO:0000256" key="3">
    <source>
        <dbReference type="ARBA" id="ARBA00022679"/>
    </source>
</evidence>
<dbReference type="Gene3D" id="3.40.1790.10">
    <property type="entry name" value="Indigoidine synthase domain"/>
    <property type="match status" value="1"/>
</dbReference>
<name>A0AAV6GHX0_9TELE</name>
<dbReference type="GO" id="GO:0016798">
    <property type="term" value="F:hydrolase activity, acting on glycosyl bonds"/>
    <property type="evidence" value="ECO:0007669"/>
    <property type="project" value="UniProtKB-KW"/>
</dbReference>
<evidence type="ECO:0000259" key="11">
    <source>
        <dbReference type="PROSITE" id="PS51534"/>
    </source>
</evidence>
<accession>A0AAV6GHX0</accession>
<dbReference type="InterPro" id="IPR043046">
    <property type="entry name" value="IL17RA/B_FnIII-like_2_sf"/>
</dbReference>
<dbReference type="Gene3D" id="2.60.40.2160">
    <property type="entry name" value="Interleukin-17 receptor A/B, fibronectin-III-like domain 1"/>
    <property type="match status" value="1"/>
</dbReference>
<dbReference type="InterPro" id="IPR022830">
    <property type="entry name" value="Indigdn_synthA-like"/>
</dbReference>
<dbReference type="GO" id="GO:0046872">
    <property type="term" value="F:metal ion binding"/>
    <property type="evidence" value="ECO:0007669"/>
    <property type="project" value="UniProtKB-KW"/>
</dbReference>
<keyword evidence="7" id="KW-0464">Manganese</keyword>
<feature type="domain" description="SEFIR" evidence="11">
    <location>
        <begin position="351"/>
        <end position="509"/>
    </location>
</feature>
<evidence type="ECO:0000256" key="6">
    <source>
        <dbReference type="ARBA" id="ARBA00022801"/>
    </source>
</evidence>
<sequence>MIVVLFTVLIATQLAISLRILQKPANCMQEGLNCTVHINNCPSEGWVIADRMEVPTSFPEEPLLSWTILPDEEGRLAPILLLHWRAPSDASIKKMQGSEVTVLEKCTNQRICIRYIFNNTLTSNLNRIYKPWSFSSDSVVVDPGCQYSISFSHLPKLEGERNSPCTITKDISIPDCNNSSIKESDVCVKQGSLWQPNITWTESQSEFNQLVILISFDKWIYSENYKVEISGRAFNDSHNIQKANQKRLNTTFTFNLRSLTQSNEPCLLSIVITPFSERCIRHCVNHWDNINICNYTSLPTRKRLAWIIPIQLLVVLSGGYLAVLLHRCFHGDLSPTISPKTDQLEIIPMRTQRVLILYSVDHPLYKEIILKLCAFLRAKCGAEVALDLLDSAWLSAVGKVQWLEMHRERAGRSPSDKILILCSRGVAAKWRAMCGSGHAVTLREDQASVMGDMLMPALALIVPDFVHSASLERYMVAYFEEVSGEADVPSLFHMTVKYKLMKHFEELVFRILDQEQNEPGRVKHIYGIAEDDYFLCPTGKALRDAIEAFQAYQLDNPDWFNQELVGHTGEKGIGSDCEPPVESVCSHIQEVQGSESLILPDECTIRVLVFLGLKKKRMLGGLSKHLRRCITSSCKPGRQGPFSVHPHVSQAVAEGRPVVALESTIITHGMPYPHNLSTAKEVEAIVRAQGAVPATVGVLNGKVHVGLSEEELGFLSQSKTALKVSRRDLPYVISQGLSGGTTVSGTMIAAHNAGIPVFVTGGVGGVHRDGENTLDISADLTELGRTPIAVVSAGVKSILDIGRTLEFLETQGVCVATYGHSKNFPAFFSPQSGYTSPYHVSNPEEAAELIGATLALGLGSGLLLAVPIPEEHAAAGKEIEDAVQRAVAEANSKGITGREVTPFILQRVNELTQGKSLQANIALIHNNAKVGSQIACALSQCSRRKDGVLSRKGKRETSLGTNAIVIGGVNVDFLAKGKTKQLLFGQTNPGSVCQSFGGVGRNIADCLSRLGQEALFISAVGADSHGDAVLNYCKHMNTSGVAQVKDQRTATYCAVLTESGELSLGLGDMDIHQHIKEQNVSRYEEQLSAASLMCVDGNLPVSTINYVCSVGNKHSVPVWFEPTDADKACKPFLSDSWKALTYTSPNLAELCTMNRTLGLPTPTVLPESLEELLSCAASLSRPLLEHLQCVVVTLGPRGVLLCGEHEAGSVNLQPRRHRRKGRMCALHYPALAVSADDTVNVSGAGDSLAGGMMVGILRGWDTHACVHMGLLAARLSLASPHPIAPMLTLDVVHPLKAHPQPWPQPTCLWMEA</sequence>
<evidence type="ECO:0000256" key="8">
    <source>
        <dbReference type="ARBA" id="ARBA00023239"/>
    </source>
</evidence>
<keyword evidence="8" id="KW-0456">Lyase</keyword>